<evidence type="ECO:0000259" key="10">
    <source>
        <dbReference type="Pfam" id="PF04290"/>
    </source>
</evidence>
<protein>
    <recommendedName>
        <fullName evidence="9">TRAP transporter small permease protein</fullName>
    </recommendedName>
</protein>
<comment type="function">
    <text evidence="9">Part of the tripartite ATP-independent periplasmic (TRAP) transport system.</text>
</comment>
<keyword evidence="3" id="KW-1003">Cell membrane</keyword>
<comment type="caution">
    <text evidence="11">The sequence shown here is derived from an EMBL/GenBank/DDBJ whole genome shotgun (WGS) entry which is preliminary data.</text>
</comment>
<evidence type="ECO:0000256" key="1">
    <source>
        <dbReference type="ARBA" id="ARBA00004429"/>
    </source>
</evidence>
<keyword evidence="7 9" id="KW-0472">Membrane</keyword>
<evidence type="ECO:0000256" key="8">
    <source>
        <dbReference type="ARBA" id="ARBA00038436"/>
    </source>
</evidence>
<comment type="subunit">
    <text evidence="9">The complex comprises the extracytoplasmic solute receptor protein and the two transmembrane proteins.</text>
</comment>
<dbReference type="AlphaFoldDB" id="A0A5C4JU39"/>
<dbReference type="Proteomes" id="UP000307874">
    <property type="component" value="Unassembled WGS sequence"/>
</dbReference>
<keyword evidence="4 9" id="KW-0997">Cell inner membrane</keyword>
<proteinExistence type="inferred from homology"/>
<feature type="transmembrane region" description="Helical" evidence="9">
    <location>
        <begin position="128"/>
        <end position="145"/>
    </location>
</feature>
<accession>A0A5C4JU39</accession>
<evidence type="ECO:0000256" key="2">
    <source>
        <dbReference type="ARBA" id="ARBA00022448"/>
    </source>
</evidence>
<dbReference type="InterPro" id="IPR055348">
    <property type="entry name" value="DctQ"/>
</dbReference>
<dbReference type="GO" id="GO:0005886">
    <property type="term" value="C:plasma membrane"/>
    <property type="evidence" value="ECO:0007669"/>
    <property type="project" value="UniProtKB-SubCell"/>
</dbReference>
<evidence type="ECO:0000256" key="3">
    <source>
        <dbReference type="ARBA" id="ARBA00022475"/>
    </source>
</evidence>
<comment type="subcellular location">
    <subcellularLocation>
        <location evidence="1 9">Cell inner membrane</location>
        <topology evidence="1 9">Multi-pass membrane protein</topology>
    </subcellularLocation>
</comment>
<feature type="domain" description="Tripartite ATP-independent periplasmic transporters DctQ component" evidence="10">
    <location>
        <begin position="104"/>
        <end position="232"/>
    </location>
</feature>
<keyword evidence="12" id="KW-1185">Reference proteome</keyword>
<name>A0A5C4JU39_9HYPH</name>
<comment type="similarity">
    <text evidence="8 9">Belongs to the TRAP transporter small permease family.</text>
</comment>
<evidence type="ECO:0000256" key="7">
    <source>
        <dbReference type="ARBA" id="ARBA00023136"/>
    </source>
</evidence>
<feature type="transmembrane region" description="Helical" evidence="9">
    <location>
        <begin position="166"/>
        <end position="192"/>
    </location>
</feature>
<evidence type="ECO:0000256" key="4">
    <source>
        <dbReference type="ARBA" id="ARBA00022519"/>
    </source>
</evidence>
<feature type="transmembrane region" description="Helical" evidence="9">
    <location>
        <begin position="92"/>
        <end position="113"/>
    </location>
</feature>
<evidence type="ECO:0000313" key="11">
    <source>
        <dbReference type="EMBL" id="TNB48886.1"/>
    </source>
</evidence>
<dbReference type="Pfam" id="PF04290">
    <property type="entry name" value="DctQ"/>
    <property type="match status" value="1"/>
</dbReference>
<reference evidence="11 12" key="1">
    <citation type="submission" date="2019-05" db="EMBL/GenBank/DDBJ databases">
        <authorList>
            <person name="Lee S.D."/>
        </authorList>
    </citation>
    <scope>NUCLEOTIDE SEQUENCE [LARGE SCALE GENOMIC DNA]</scope>
    <source>
        <strain evidence="11 12">GH2-6</strain>
    </source>
</reference>
<feature type="transmembrane region" description="Helical" evidence="9">
    <location>
        <begin position="212"/>
        <end position="233"/>
    </location>
</feature>
<reference evidence="11 12" key="2">
    <citation type="submission" date="2019-06" db="EMBL/GenBank/DDBJ databases">
        <title>Martelella lutilitoris sp. nov., isolated from a tidal mudflat.</title>
        <authorList>
            <person name="Kim Y.-J."/>
        </authorList>
    </citation>
    <scope>NUCLEOTIDE SEQUENCE [LARGE SCALE GENOMIC DNA]</scope>
    <source>
        <strain evidence="11 12">GH2-6</strain>
    </source>
</reference>
<evidence type="ECO:0000313" key="12">
    <source>
        <dbReference type="Proteomes" id="UP000307874"/>
    </source>
</evidence>
<gene>
    <name evidence="11" type="ORF">FF124_07130</name>
</gene>
<dbReference type="PANTHER" id="PTHR35011:SF2">
    <property type="entry name" value="2,3-DIKETO-L-GULONATE TRAP TRANSPORTER SMALL PERMEASE PROTEIN YIAM"/>
    <property type="match status" value="1"/>
</dbReference>
<evidence type="ECO:0000256" key="5">
    <source>
        <dbReference type="ARBA" id="ARBA00022692"/>
    </source>
</evidence>
<evidence type="ECO:0000256" key="9">
    <source>
        <dbReference type="RuleBase" id="RU369079"/>
    </source>
</evidence>
<dbReference type="OrthoDB" id="4964541at2"/>
<dbReference type="InterPro" id="IPR007387">
    <property type="entry name" value="TRAP_DctQ"/>
</dbReference>
<dbReference type="GO" id="GO:0015740">
    <property type="term" value="P:C4-dicarboxylate transport"/>
    <property type="evidence" value="ECO:0007669"/>
    <property type="project" value="TreeGrafter"/>
</dbReference>
<organism evidence="11 12">
    <name type="scientific">Martelella lutilitoris</name>
    <dbReference type="NCBI Taxonomy" id="2583532"/>
    <lineage>
        <taxon>Bacteria</taxon>
        <taxon>Pseudomonadati</taxon>
        <taxon>Pseudomonadota</taxon>
        <taxon>Alphaproteobacteria</taxon>
        <taxon>Hyphomicrobiales</taxon>
        <taxon>Aurantimonadaceae</taxon>
        <taxon>Martelella</taxon>
    </lineage>
</organism>
<keyword evidence="6 9" id="KW-1133">Transmembrane helix</keyword>
<keyword evidence="2 9" id="KW-0813">Transport</keyword>
<dbReference type="EMBL" id="VCLB01000003">
    <property type="protein sequence ID" value="TNB48886.1"/>
    <property type="molecule type" value="Genomic_DNA"/>
</dbReference>
<dbReference type="GO" id="GO:0022857">
    <property type="term" value="F:transmembrane transporter activity"/>
    <property type="evidence" value="ECO:0007669"/>
    <property type="project" value="UniProtKB-UniRule"/>
</dbReference>
<dbReference type="PANTHER" id="PTHR35011">
    <property type="entry name" value="2,3-DIKETO-L-GULONATE TRAP TRANSPORTER SMALL PERMEASE PROTEIN YIAM"/>
    <property type="match status" value="1"/>
</dbReference>
<sequence>MARRRNSAPDRSAEVACFPFSSASLHLPHYEIFFHMAQSFFMMHDIIKATAQGGYLCGRAIRTVPNDNGPPLSYGTWRTSMIDKTKHALESVLLYLTSAMLAIMAGLMLWQVFTRYVLASPALYTEELLRFMMIWMAFLGSAYAFGTRQHLSLVFAVDALRGRKKLILMLINDTVVLLFAAFILFLGGIKAVTSSMTQFSPIMRIPIGDVYLIMPIAAVLIFILQLLNMIILIRDSKQVSLKPVGSL</sequence>
<evidence type="ECO:0000256" key="6">
    <source>
        <dbReference type="ARBA" id="ARBA00022989"/>
    </source>
</evidence>
<keyword evidence="5 9" id="KW-0812">Transmembrane</keyword>